<protein>
    <recommendedName>
        <fullName evidence="2">histidine kinase</fullName>
        <ecNumber evidence="2">2.7.13.3</ecNumber>
    </recommendedName>
</protein>
<reference evidence="11 12" key="1">
    <citation type="submission" date="2019-04" db="EMBL/GenBank/DDBJ databases">
        <title>Microbes associate with the intestines of laboratory mice.</title>
        <authorList>
            <person name="Navarre W."/>
            <person name="Wong E."/>
            <person name="Huang K."/>
            <person name="Tropini C."/>
            <person name="Ng K."/>
            <person name="Yu B."/>
        </authorList>
    </citation>
    <scope>NUCLEOTIDE SEQUENCE [LARGE SCALE GENOMIC DNA]</scope>
    <source>
        <strain evidence="11 12">NM46_B2-13</strain>
    </source>
</reference>
<dbReference type="GO" id="GO:0046983">
    <property type="term" value="F:protein dimerization activity"/>
    <property type="evidence" value="ECO:0007669"/>
    <property type="project" value="InterPro"/>
</dbReference>
<comment type="caution">
    <text evidence="11">The sequence shown here is derived from an EMBL/GenBank/DDBJ whole genome shotgun (WGS) entry which is preliminary data.</text>
</comment>
<keyword evidence="4" id="KW-0808">Transferase</keyword>
<dbReference type="OrthoDB" id="3253720at2"/>
<accession>A0A4S2D8X1</accession>
<dbReference type="Gene3D" id="1.20.5.1930">
    <property type="match status" value="1"/>
</dbReference>
<organism evidence="11 12">
    <name type="scientific">Microbacterium laevaniformans</name>
    <dbReference type="NCBI Taxonomy" id="36807"/>
    <lineage>
        <taxon>Bacteria</taxon>
        <taxon>Bacillati</taxon>
        <taxon>Actinomycetota</taxon>
        <taxon>Actinomycetes</taxon>
        <taxon>Micrococcales</taxon>
        <taxon>Microbacteriaceae</taxon>
        <taxon>Microbacterium</taxon>
    </lineage>
</organism>
<comment type="catalytic activity">
    <reaction evidence="1">
        <text>ATP + protein L-histidine = ADP + protein N-phospho-L-histidine.</text>
        <dbReference type="EC" id="2.7.13.3"/>
    </reaction>
</comment>
<evidence type="ECO:0000313" key="11">
    <source>
        <dbReference type="EMBL" id="TGY38188.1"/>
    </source>
</evidence>
<keyword evidence="7" id="KW-0067">ATP-binding</keyword>
<keyword evidence="9" id="KW-0472">Membrane</keyword>
<name>A0A4S2D8X1_9MICO</name>
<keyword evidence="9" id="KW-0812">Transmembrane</keyword>
<feature type="domain" description="Signal transduction histidine kinase subgroup 3 dimerisation and phosphoacceptor" evidence="10">
    <location>
        <begin position="150"/>
        <end position="213"/>
    </location>
</feature>
<evidence type="ECO:0000256" key="6">
    <source>
        <dbReference type="ARBA" id="ARBA00022777"/>
    </source>
</evidence>
<keyword evidence="8" id="KW-0902">Two-component regulatory system</keyword>
<evidence type="ECO:0000256" key="9">
    <source>
        <dbReference type="SAM" id="Phobius"/>
    </source>
</evidence>
<dbReference type="Gene3D" id="3.30.565.10">
    <property type="entry name" value="Histidine kinase-like ATPase, C-terminal domain"/>
    <property type="match status" value="1"/>
</dbReference>
<sequence length="357" mass="37579">MVIIAIGFIIATGRLSGADVLALILYVALAAFAWHPVTAAFMVMVICSVGVVLTGGGGDLLELAIALGLVAATCAPWVIVLHVLVLGALTADIALTGSSLTDGGVYGIAGIAAVAFLSGLAFRLVTAREAIFASERDRVVRDLETLAREEQERIADELHDGIAHDLTLVLFHARALPRQPDEAARQVSLSTIEESAERALQSIQSLLSLMREPRPDRLDSYPGRYEESATQTATSLGELLRDAGIVTRVSAPRELSRVTPTVDRVLTETAIEAVTNILKHAPNSQSASIEIIDGSETVELVVNNAAGSVVTSSITPGGRGLHRARQRLAQCGGRLESGSTPDGWGLRAIVRTAAGDE</sequence>
<dbReference type="AlphaFoldDB" id="A0A4S2D8X1"/>
<dbReference type="Proteomes" id="UP000309893">
    <property type="component" value="Unassembled WGS sequence"/>
</dbReference>
<evidence type="ECO:0000259" key="10">
    <source>
        <dbReference type="Pfam" id="PF07730"/>
    </source>
</evidence>
<dbReference type="EMBL" id="SRYO01000003">
    <property type="protein sequence ID" value="TGY38188.1"/>
    <property type="molecule type" value="Genomic_DNA"/>
</dbReference>
<feature type="transmembrane region" description="Helical" evidence="9">
    <location>
        <begin position="105"/>
        <end position="126"/>
    </location>
</feature>
<dbReference type="Pfam" id="PF07730">
    <property type="entry name" value="HisKA_3"/>
    <property type="match status" value="1"/>
</dbReference>
<dbReference type="PANTHER" id="PTHR24421:SF10">
    <property type="entry name" value="NITRATE_NITRITE SENSOR PROTEIN NARQ"/>
    <property type="match status" value="1"/>
</dbReference>
<keyword evidence="6 11" id="KW-0418">Kinase</keyword>
<dbReference type="InterPro" id="IPR050482">
    <property type="entry name" value="Sensor_HK_TwoCompSys"/>
</dbReference>
<dbReference type="GO" id="GO:0016020">
    <property type="term" value="C:membrane"/>
    <property type="evidence" value="ECO:0007669"/>
    <property type="project" value="InterPro"/>
</dbReference>
<keyword evidence="5" id="KW-0547">Nucleotide-binding</keyword>
<keyword evidence="3" id="KW-0597">Phosphoprotein</keyword>
<evidence type="ECO:0000256" key="7">
    <source>
        <dbReference type="ARBA" id="ARBA00022840"/>
    </source>
</evidence>
<keyword evidence="9" id="KW-1133">Transmembrane helix</keyword>
<feature type="transmembrane region" description="Helical" evidence="9">
    <location>
        <begin position="33"/>
        <end position="53"/>
    </location>
</feature>
<dbReference type="GO" id="GO:0000155">
    <property type="term" value="F:phosphorelay sensor kinase activity"/>
    <property type="evidence" value="ECO:0007669"/>
    <property type="project" value="InterPro"/>
</dbReference>
<evidence type="ECO:0000256" key="8">
    <source>
        <dbReference type="ARBA" id="ARBA00023012"/>
    </source>
</evidence>
<dbReference type="GO" id="GO:0005524">
    <property type="term" value="F:ATP binding"/>
    <property type="evidence" value="ECO:0007669"/>
    <property type="project" value="UniProtKB-KW"/>
</dbReference>
<dbReference type="InterPro" id="IPR036890">
    <property type="entry name" value="HATPase_C_sf"/>
</dbReference>
<dbReference type="InterPro" id="IPR011712">
    <property type="entry name" value="Sig_transdc_His_kin_sub3_dim/P"/>
</dbReference>
<evidence type="ECO:0000256" key="4">
    <source>
        <dbReference type="ARBA" id="ARBA00022679"/>
    </source>
</evidence>
<dbReference type="PANTHER" id="PTHR24421">
    <property type="entry name" value="NITRATE/NITRITE SENSOR PROTEIN NARX-RELATED"/>
    <property type="match status" value="1"/>
</dbReference>
<proteinExistence type="predicted"/>
<dbReference type="EC" id="2.7.13.3" evidence="2"/>
<evidence type="ECO:0000256" key="5">
    <source>
        <dbReference type="ARBA" id="ARBA00022741"/>
    </source>
</evidence>
<evidence type="ECO:0000256" key="3">
    <source>
        <dbReference type="ARBA" id="ARBA00022553"/>
    </source>
</evidence>
<gene>
    <name evidence="11" type="ORF">E5344_06195</name>
</gene>
<evidence type="ECO:0000256" key="1">
    <source>
        <dbReference type="ARBA" id="ARBA00000085"/>
    </source>
</evidence>
<evidence type="ECO:0000256" key="2">
    <source>
        <dbReference type="ARBA" id="ARBA00012438"/>
    </source>
</evidence>
<evidence type="ECO:0000313" key="12">
    <source>
        <dbReference type="Proteomes" id="UP000309893"/>
    </source>
</evidence>
<feature type="transmembrane region" description="Helical" evidence="9">
    <location>
        <begin position="60"/>
        <end position="85"/>
    </location>
</feature>